<dbReference type="InterPro" id="IPR013785">
    <property type="entry name" value="Aldolase_TIM"/>
</dbReference>
<reference evidence="6 7" key="1">
    <citation type="submission" date="2021-03" db="EMBL/GenBank/DDBJ databases">
        <title>Draft genome sequence of Janthinobacterium sp. strain PLB02 isolated from infected primmorphs (Lubomirskia baicalensis).</title>
        <authorList>
            <person name="Chernogor L.I."/>
            <person name="Belikov S.I."/>
            <person name="Petrushin I.S."/>
        </authorList>
    </citation>
    <scope>NUCLEOTIDE SEQUENCE [LARGE SCALE GENOMIC DNA]</scope>
    <source>
        <strain evidence="6 7">PLB02</strain>
    </source>
</reference>
<dbReference type="EMBL" id="CP071520">
    <property type="protein sequence ID" value="QSX96144.1"/>
    <property type="molecule type" value="Genomic_DNA"/>
</dbReference>
<keyword evidence="4" id="KW-0408">Iron</keyword>
<dbReference type="RefSeq" id="WP_191909769.1">
    <property type="nucleotide sequence ID" value="NZ_CP071520.1"/>
</dbReference>
<evidence type="ECO:0000256" key="4">
    <source>
        <dbReference type="ARBA" id="ARBA00023004"/>
    </source>
</evidence>
<dbReference type="AlphaFoldDB" id="A0AAJ4MS60"/>
<evidence type="ECO:0000313" key="6">
    <source>
        <dbReference type="EMBL" id="QSX96144.1"/>
    </source>
</evidence>
<dbReference type="SUPFAM" id="SSF102114">
    <property type="entry name" value="Radical SAM enzymes"/>
    <property type="match status" value="1"/>
</dbReference>
<proteinExistence type="predicted"/>
<keyword evidence="5" id="KW-0411">Iron-sulfur</keyword>
<dbReference type="InterPro" id="IPR007197">
    <property type="entry name" value="rSAM"/>
</dbReference>
<evidence type="ECO:0000256" key="3">
    <source>
        <dbReference type="ARBA" id="ARBA00022723"/>
    </source>
</evidence>
<evidence type="ECO:0000256" key="1">
    <source>
        <dbReference type="ARBA" id="ARBA00001966"/>
    </source>
</evidence>
<gene>
    <name evidence="6" type="ORF">J3P46_26585</name>
</gene>
<protein>
    <submittedName>
        <fullName evidence="6">Radical SAM protein</fullName>
    </submittedName>
</protein>
<keyword evidence="3" id="KW-0479">Metal-binding</keyword>
<dbReference type="Proteomes" id="UP000662821">
    <property type="component" value="Chromosome"/>
</dbReference>
<sequence>MRLNTSCHPAFPCRMHFSTSCFFRFYPPVLMNFLSELASATKQNDFAYFRELNARLGTLKAANYDVASKCNLRCEGCLFFEGEENEGHEDSRSLAEWDALFAADAARGVTLAYMAGAEPSLVPDRLRAAQKYIPHGIVFTNGTIRLPDDIFYRIHISSWGVDEIGSSLRAGDVLTKAMNNYRDDPRAVCVFTITSLNINQILIMAELANSHGLPLTFSYFSPTTRYLDKLENKAENDKAYFRISSATQSLTLTQADFAHARAEIVRAMVAYPETVQYSLHYDDWVTGDKLYDIDPVTKIARNCGFRITKQVHVHVDHQPGKGKCCSSNIDCSNCRAYAMGQSTYLSRIREAVRKPDELAKWLEVREIWAKLFLNANNSAKPPL</sequence>
<dbReference type="GO" id="GO:0051536">
    <property type="term" value="F:iron-sulfur cluster binding"/>
    <property type="evidence" value="ECO:0007669"/>
    <property type="project" value="UniProtKB-KW"/>
</dbReference>
<comment type="cofactor">
    <cofactor evidence="1">
        <name>[4Fe-4S] cluster</name>
        <dbReference type="ChEBI" id="CHEBI:49883"/>
    </cofactor>
</comment>
<dbReference type="SFLD" id="SFLDS00029">
    <property type="entry name" value="Radical_SAM"/>
    <property type="match status" value="1"/>
</dbReference>
<evidence type="ECO:0000256" key="2">
    <source>
        <dbReference type="ARBA" id="ARBA00022691"/>
    </source>
</evidence>
<name>A0AAJ4MS60_9BURK</name>
<evidence type="ECO:0000313" key="7">
    <source>
        <dbReference type="Proteomes" id="UP000662821"/>
    </source>
</evidence>
<organism evidence="6 7">
    <name type="scientific">Janthinobacterium lividum</name>
    <dbReference type="NCBI Taxonomy" id="29581"/>
    <lineage>
        <taxon>Bacteria</taxon>
        <taxon>Pseudomonadati</taxon>
        <taxon>Pseudomonadota</taxon>
        <taxon>Betaproteobacteria</taxon>
        <taxon>Burkholderiales</taxon>
        <taxon>Oxalobacteraceae</taxon>
        <taxon>Janthinobacterium</taxon>
    </lineage>
</organism>
<evidence type="ECO:0000256" key="5">
    <source>
        <dbReference type="ARBA" id="ARBA00023014"/>
    </source>
</evidence>
<dbReference type="InterPro" id="IPR058240">
    <property type="entry name" value="rSAM_sf"/>
</dbReference>
<accession>A0AAJ4MS60</accession>
<dbReference type="GO" id="GO:0046872">
    <property type="term" value="F:metal ion binding"/>
    <property type="evidence" value="ECO:0007669"/>
    <property type="project" value="UniProtKB-KW"/>
</dbReference>
<keyword evidence="2" id="KW-0949">S-adenosyl-L-methionine</keyword>
<dbReference type="Gene3D" id="3.20.20.70">
    <property type="entry name" value="Aldolase class I"/>
    <property type="match status" value="1"/>
</dbReference>
<dbReference type="GO" id="GO:0003824">
    <property type="term" value="F:catalytic activity"/>
    <property type="evidence" value="ECO:0007669"/>
    <property type="project" value="InterPro"/>
</dbReference>